<dbReference type="InterPro" id="IPR046392">
    <property type="entry name" value="PRIMASE_T4"/>
</dbReference>
<dbReference type="EMBL" id="KJ000058">
    <property type="protein sequence ID" value="AHJ86881.1"/>
    <property type="molecule type" value="Genomic_DNA"/>
</dbReference>
<evidence type="ECO:0000313" key="2">
    <source>
        <dbReference type="Proteomes" id="UP000032000"/>
    </source>
</evidence>
<organism evidence="1 2">
    <name type="scientific">Salmonella phage STP4-a</name>
    <dbReference type="NCBI Taxonomy" id="1445860"/>
    <lineage>
        <taxon>Viruses</taxon>
        <taxon>Duplodnaviria</taxon>
        <taxon>Heunggongvirae</taxon>
        <taxon>Uroviricota</taxon>
        <taxon>Caudoviricetes</taxon>
        <taxon>Pantevenvirales</taxon>
        <taxon>Straboviridae</taxon>
        <taxon>Tevenvirinae</taxon>
        <taxon>Gelderlandvirus</taxon>
        <taxon>Gelderlandvirus stp4a</taxon>
    </lineage>
</organism>
<accession>A0A0B4L9E5</accession>
<dbReference type="Proteomes" id="UP000032000">
    <property type="component" value="Segment"/>
</dbReference>
<sequence length="342" mass="39872">MSWVHNEYAFRALSHLPRFRQVNNVSQFKLNCRCPVCGDSQKDALKARFWAYGTGDDVFLKCYNCDYGKPIGVYLKEYEPDLYREFILELRKDKMTFKPDTKPEVKKVEIKEPEGIKLVHCSRLDSLSEEHPIIKYVKHRCIPKSRWNRLYFTMEWPALVNSVNPGTYKTERNEPRLVIPIFNEKGIIESFQGRALRKDAPQKYITIKRNEHATKIYGLDTAKTGQNIFVLEGPIDSLFLGNAIAITGGAIDLDLVPFKEDRVWIMDHEPRKEDTIKRMKRLIDAGERVVFWDKSQWKEKDINDMIKNEGAKVEDIEKYISENISSGLMAQLRLKNYSKIGV</sequence>
<dbReference type="KEGG" id="vg:23681044"/>
<gene>
    <name evidence="1" type="ORF">STP4a_025</name>
</gene>
<protein>
    <submittedName>
        <fullName evidence="1">DNA primase</fullName>
    </submittedName>
</protein>
<name>A0A0B4L9E5_9CAUD</name>
<dbReference type="HAMAP" id="MF_04157">
    <property type="entry name" value="PRIMASE_T4"/>
    <property type="match status" value="1"/>
</dbReference>
<proteinExistence type="inferred from homology"/>
<dbReference type="RefSeq" id="YP_009126234.1">
    <property type="nucleotide sequence ID" value="NC_026607.2"/>
</dbReference>
<dbReference type="SUPFAM" id="SSF56731">
    <property type="entry name" value="DNA primase core"/>
    <property type="match status" value="1"/>
</dbReference>
<keyword evidence="2" id="KW-1185">Reference proteome</keyword>
<evidence type="ECO:0000313" key="1">
    <source>
        <dbReference type="EMBL" id="AHJ86881.1"/>
    </source>
</evidence>
<dbReference type="GeneID" id="23681044"/>
<reference evidence="1" key="1">
    <citation type="submission" date="2015-06" db="EMBL/GenBank/DDBJ databases">
        <title>Genomic characterization of STP4-a, a novel T4 virulent phage infecting Salmonella.</title>
        <authorList>
            <person name="Li M."/>
            <person name="Wang J."/>
            <person name="Lin H."/>
            <person name="Han F."/>
        </authorList>
    </citation>
    <scope>NUCLEOTIDE SEQUENCE [LARGE SCALE GENOMIC DNA]</scope>
</reference>